<dbReference type="AlphaFoldDB" id="A0A3B0VQ69"/>
<gene>
    <name evidence="1" type="ORF">MNBD_GAMMA02-1388</name>
</gene>
<evidence type="ECO:0008006" key="2">
    <source>
        <dbReference type="Google" id="ProtNLM"/>
    </source>
</evidence>
<accession>A0A3B0VQ69</accession>
<protein>
    <recommendedName>
        <fullName evidence="2">DUF1501 domain-containing protein</fullName>
    </recommendedName>
</protein>
<dbReference type="Pfam" id="PF07394">
    <property type="entry name" value="DUF1501"/>
    <property type="match status" value="1"/>
</dbReference>
<evidence type="ECO:0000313" key="1">
    <source>
        <dbReference type="EMBL" id="VAW45031.1"/>
    </source>
</evidence>
<organism evidence="1">
    <name type="scientific">hydrothermal vent metagenome</name>
    <dbReference type="NCBI Taxonomy" id="652676"/>
    <lineage>
        <taxon>unclassified sequences</taxon>
        <taxon>metagenomes</taxon>
        <taxon>ecological metagenomes</taxon>
    </lineage>
</organism>
<reference evidence="1" key="1">
    <citation type="submission" date="2018-06" db="EMBL/GenBank/DDBJ databases">
        <authorList>
            <person name="Zhirakovskaya E."/>
        </authorList>
    </citation>
    <scope>NUCLEOTIDE SEQUENCE</scope>
</reference>
<proteinExistence type="predicted"/>
<name>A0A3B0VQ69_9ZZZZ</name>
<dbReference type="EMBL" id="UOFA01000153">
    <property type="protein sequence ID" value="VAW45031.1"/>
    <property type="molecule type" value="Genomic_DNA"/>
</dbReference>
<dbReference type="InterPro" id="IPR010869">
    <property type="entry name" value="DUF1501"/>
</dbReference>
<sequence>MKKINRRKFLKNSGLVTLAGLGGMQVGFGNSSTSTMGVNTGKDLLVYVFLNGGMDGLNMVPPRSGADYTEYSTVLRPDLHINNSESLALNGSSMFGLHPSATALANLFNQNKVAIVHATGLVEPNRSHFVATALMELGLQGQISSLGTGWLTRFFNSSLSTPANALIPAFVPAYNNTDAILGDPSALVMGNPNEFSLNRGFWGWGDETQMVLAELNQNPDTLEKVASNQALLASTVVQAIDWDNYVPGNSAVYPTGNFGDQLETVAQLYKENVGLEVAYVPYGGWDTHTGQGTGTTGVFADLTLSLSEGLNALYQDLSATHGDRFTIIVQTEFGRRAYQNGANSTDHGYGNPMFVIGDSVVGGFHGQFPGLLPNQLLSGQDVDATVDYRDVVSEILLKRLQNRFLGYIFPGYTDYTELGVITGTGLSPVYEFDYDPIFAAGFD</sequence>